<feature type="domain" description="GH10" evidence="13">
    <location>
        <begin position="41"/>
        <end position="350"/>
    </location>
</feature>
<dbReference type="RefSeq" id="WP_123819234.1">
    <property type="nucleotide sequence ID" value="NZ_RKQG01000001.1"/>
</dbReference>
<dbReference type="InterPro" id="IPR001000">
    <property type="entry name" value="GH10_dom"/>
</dbReference>
<evidence type="ECO:0000256" key="5">
    <source>
        <dbReference type="ARBA" id="ARBA00022801"/>
    </source>
</evidence>
<name>A0A3N4RRJ6_9ACTN</name>
<keyword evidence="7 9" id="KW-0326">Glycosidase</keyword>
<dbReference type="EMBL" id="RKQG01000001">
    <property type="protein sequence ID" value="RPE36062.1"/>
    <property type="molecule type" value="Genomic_DNA"/>
</dbReference>
<dbReference type="PANTHER" id="PTHR31490:SF88">
    <property type="entry name" value="BETA-XYLANASE"/>
    <property type="match status" value="1"/>
</dbReference>
<comment type="similarity">
    <text evidence="2 9">Belongs to the glycosyl hydrolase 10 (cellulase F) family.</text>
</comment>
<feature type="signal peptide" evidence="11">
    <location>
        <begin position="1"/>
        <end position="28"/>
    </location>
</feature>
<dbReference type="SMART" id="SM00637">
    <property type="entry name" value="CBD_II"/>
    <property type="match status" value="1"/>
</dbReference>
<keyword evidence="15" id="KW-1185">Reference proteome</keyword>
<dbReference type="InterPro" id="IPR012291">
    <property type="entry name" value="CBM2_carb-bd_dom_sf"/>
</dbReference>
<dbReference type="Pfam" id="PF00553">
    <property type="entry name" value="CBM_2"/>
    <property type="match status" value="1"/>
</dbReference>
<comment type="catalytic activity">
    <reaction evidence="1 9">
        <text>Endohydrolysis of (1-&gt;4)-beta-D-xylosidic linkages in xylans.</text>
        <dbReference type="EC" id="3.2.1.8"/>
    </reaction>
</comment>
<dbReference type="SMART" id="SM00633">
    <property type="entry name" value="Glyco_10"/>
    <property type="match status" value="1"/>
</dbReference>
<keyword evidence="6 9" id="KW-0119">Carbohydrate metabolism</keyword>
<keyword evidence="8 9" id="KW-0624">Polysaccharide degradation</keyword>
<dbReference type="InterPro" id="IPR001919">
    <property type="entry name" value="CBD2"/>
</dbReference>
<evidence type="ECO:0000256" key="9">
    <source>
        <dbReference type="RuleBase" id="RU361174"/>
    </source>
</evidence>
<dbReference type="AlphaFoldDB" id="A0A3N4RRJ6"/>
<evidence type="ECO:0000256" key="10">
    <source>
        <dbReference type="SAM" id="MobiDB-lite"/>
    </source>
</evidence>
<feature type="compositionally biased region" description="Low complexity" evidence="10">
    <location>
        <begin position="354"/>
        <end position="378"/>
    </location>
</feature>
<keyword evidence="3" id="KW-0858">Xylan degradation</keyword>
<evidence type="ECO:0000256" key="2">
    <source>
        <dbReference type="ARBA" id="ARBA00007495"/>
    </source>
</evidence>
<dbReference type="SUPFAM" id="SSF51445">
    <property type="entry name" value="(Trans)glycosidases"/>
    <property type="match status" value="1"/>
</dbReference>
<dbReference type="PROSITE" id="PS51760">
    <property type="entry name" value="GH10_2"/>
    <property type="match status" value="1"/>
</dbReference>
<evidence type="ECO:0000259" key="12">
    <source>
        <dbReference type="PROSITE" id="PS51173"/>
    </source>
</evidence>
<feature type="chain" id="PRO_5039716324" description="Beta-xylanase" evidence="11">
    <location>
        <begin position="29"/>
        <end position="489"/>
    </location>
</feature>
<evidence type="ECO:0000256" key="11">
    <source>
        <dbReference type="SAM" id="SignalP"/>
    </source>
</evidence>
<dbReference type="PRINTS" id="PR00134">
    <property type="entry name" value="GLHYDRLASE10"/>
</dbReference>
<dbReference type="PANTHER" id="PTHR31490">
    <property type="entry name" value="GLYCOSYL HYDROLASE"/>
    <property type="match status" value="1"/>
</dbReference>
<dbReference type="InterPro" id="IPR044846">
    <property type="entry name" value="GH10"/>
</dbReference>
<feature type="region of interest" description="Disordered" evidence="10">
    <location>
        <begin position="354"/>
        <end position="386"/>
    </location>
</feature>
<evidence type="ECO:0000256" key="8">
    <source>
        <dbReference type="ARBA" id="ARBA00023326"/>
    </source>
</evidence>
<dbReference type="GO" id="GO:0045493">
    <property type="term" value="P:xylan catabolic process"/>
    <property type="evidence" value="ECO:0007669"/>
    <property type="project" value="UniProtKB-KW"/>
</dbReference>
<evidence type="ECO:0000313" key="14">
    <source>
        <dbReference type="EMBL" id="RPE36062.1"/>
    </source>
</evidence>
<evidence type="ECO:0000256" key="4">
    <source>
        <dbReference type="ARBA" id="ARBA00022729"/>
    </source>
</evidence>
<dbReference type="SUPFAM" id="SSF49384">
    <property type="entry name" value="Carbohydrate-binding domain"/>
    <property type="match status" value="1"/>
</dbReference>
<dbReference type="GO" id="GO:0031176">
    <property type="term" value="F:endo-1,4-beta-xylanase activity"/>
    <property type="evidence" value="ECO:0007669"/>
    <property type="project" value="UniProtKB-EC"/>
</dbReference>
<dbReference type="Pfam" id="PF00331">
    <property type="entry name" value="Glyco_hydro_10"/>
    <property type="match status" value="1"/>
</dbReference>
<organism evidence="14 15">
    <name type="scientific">Kitasatospora cineracea</name>
    <dbReference type="NCBI Taxonomy" id="88074"/>
    <lineage>
        <taxon>Bacteria</taxon>
        <taxon>Bacillati</taxon>
        <taxon>Actinomycetota</taxon>
        <taxon>Actinomycetes</taxon>
        <taxon>Kitasatosporales</taxon>
        <taxon>Streptomycetaceae</taxon>
        <taxon>Kitasatospora</taxon>
    </lineage>
</organism>
<keyword evidence="5 9" id="KW-0378">Hydrolase</keyword>
<dbReference type="EC" id="3.2.1.8" evidence="9"/>
<evidence type="ECO:0000256" key="1">
    <source>
        <dbReference type="ARBA" id="ARBA00000681"/>
    </source>
</evidence>
<feature type="domain" description="CBM2" evidence="12">
    <location>
        <begin position="380"/>
        <end position="489"/>
    </location>
</feature>
<dbReference type="InterPro" id="IPR008965">
    <property type="entry name" value="CBM2/CBM3_carb-bd_dom_sf"/>
</dbReference>
<evidence type="ECO:0000256" key="6">
    <source>
        <dbReference type="ARBA" id="ARBA00023277"/>
    </source>
</evidence>
<dbReference type="GO" id="GO:0030247">
    <property type="term" value="F:polysaccharide binding"/>
    <property type="evidence" value="ECO:0007669"/>
    <property type="project" value="UniProtKB-UniRule"/>
</dbReference>
<protein>
    <recommendedName>
        <fullName evidence="9">Beta-xylanase</fullName>
        <ecNumber evidence="9">3.2.1.8</ecNumber>
    </recommendedName>
</protein>
<dbReference type="Gene3D" id="2.60.40.290">
    <property type="match status" value="1"/>
</dbReference>
<comment type="caution">
    <text evidence="14">The sequence shown here is derived from an EMBL/GenBank/DDBJ whole genome shotgun (WGS) entry which is preliminary data.</text>
</comment>
<gene>
    <name evidence="14" type="ORF">EDD38_4429</name>
</gene>
<evidence type="ECO:0000313" key="15">
    <source>
        <dbReference type="Proteomes" id="UP000266906"/>
    </source>
</evidence>
<dbReference type="InterPro" id="IPR017853">
    <property type="entry name" value="GH"/>
</dbReference>
<accession>A0A3N4RRJ6</accession>
<evidence type="ECO:0000259" key="13">
    <source>
        <dbReference type="PROSITE" id="PS51760"/>
    </source>
</evidence>
<proteinExistence type="inferred from homology"/>
<dbReference type="PROSITE" id="PS51173">
    <property type="entry name" value="CBM2"/>
    <property type="match status" value="1"/>
</dbReference>
<evidence type="ECO:0000256" key="3">
    <source>
        <dbReference type="ARBA" id="ARBA00022651"/>
    </source>
</evidence>
<dbReference type="Proteomes" id="UP000266906">
    <property type="component" value="Unassembled WGS sequence"/>
</dbReference>
<reference evidence="14 15" key="1">
    <citation type="submission" date="2018-11" db="EMBL/GenBank/DDBJ databases">
        <title>Sequencing the genomes of 1000 actinobacteria strains.</title>
        <authorList>
            <person name="Klenk H.-P."/>
        </authorList>
    </citation>
    <scope>NUCLEOTIDE SEQUENCE [LARGE SCALE GENOMIC DNA]</scope>
    <source>
        <strain evidence="14 15">DSM 44781</strain>
    </source>
</reference>
<evidence type="ECO:0000256" key="7">
    <source>
        <dbReference type="ARBA" id="ARBA00023295"/>
    </source>
</evidence>
<sequence>MAAQLRAARRPGRALAALALAAAGGLLAAATVGSGPAGAAGTTLRDLAEAKGSYFGTALTQSNLSSSTITAIAGTQFDMVTPGNEMKWDTTESSAGNFNFGPGDQIVSFAKAHSMRVRGHTLVWHSQLPNWVSSLPTAQVQAAMENHITTEATHYKGQVYSWDVVNEPFNEDGSLRTDAFTNAMGSGYIADALRTAHAADPNAKLYLNDYNIEGLGAKSDAMYQLVSSLKQQGVPIDGVGFESHFIVGQVPSTLKANIQRFTALGVNVAITELDDRMPVPASAANLAQQATDYAYVVNSCLAVSGCVGVSQWGVGDPDSWIPGFFSGYGAATMYDDNYQPKAAYNAAVTALGGSTSSPSPSSSSSASPSPSSSPSSSPSVPPTGAACKVSTQVSAWNTGLTENVTVTNTGGSAVNGWKLAFTLPGGQSVTNAWNATVSPATGQVSAVNLAYNAAIPAGGSTTFGFQANHTGNAAAAAGFTLNGVSCTAG</sequence>
<dbReference type="Gene3D" id="3.20.20.80">
    <property type="entry name" value="Glycosidases"/>
    <property type="match status" value="1"/>
</dbReference>
<keyword evidence="4 11" id="KW-0732">Signal</keyword>